<protein>
    <submittedName>
        <fullName evidence="3">Uncharacterized protein</fullName>
    </submittedName>
</protein>
<dbReference type="Proteomes" id="UP000033835">
    <property type="component" value="Unassembled WGS sequence"/>
</dbReference>
<evidence type="ECO:0000313" key="12">
    <source>
        <dbReference type="Proteomes" id="UP000034566"/>
    </source>
</evidence>
<dbReference type="EMBL" id="JJPV01000088">
    <property type="protein sequence ID" value="KKG98258.1"/>
    <property type="molecule type" value="Genomic_DNA"/>
</dbReference>
<gene>
    <name evidence="1" type="ORF">DU33_11810</name>
    <name evidence="3" type="ORF">DU45_12090</name>
    <name evidence="4" type="ORF">DU56_11590</name>
    <name evidence="2" type="ORF">DU64_12850</name>
    <name evidence="6" type="ORF">DU66_10440</name>
    <name evidence="5" type="ORF">DU68_09735</name>
</gene>
<evidence type="ECO:0000313" key="4">
    <source>
        <dbReference type="EMBL" id="KKG97930.1"/>
    </source>
</evidence>
<evidence type="ECO:0000313" key="11">
    <source>
        <dbReference type="Proteomes" id="UP000034468"/>
    </source>
</evidence>
<dbReference type="EMBL" id="JJPU01000017">
    <property type="protein sequence ID" value="KKH02463.1"/>
    <property type="molecule type" value="Genomic_DNA"/>
</dbReference>
<dbReference type="EMBL" id="JJPW01000099">
    <property type="protein sequence ID" value="KKG97930.1"/>
    <property type="molecule type" value="Genomic_DNA"/>
</dbReference>
<dbReference type="Proteomes" id="UP000034566">
    <property type="component" value="Unassembled WGS sequence"/>
</dbReference>
<evidence type="ECO:0000313" key="10">
    <source>
        <dbReference type="Proteomes" id="UP000034279"/>
    </source>
</evidence>
<sequence length="97" mass="11152">MQLFNILCISFFCRKNSYAREFPSYRAIFELIKATLGYFSNHFLPKQFLWRIGTTRLDILLMIKGSTLSPSLTVPDYFAPNIDKTAYNTTDNVNGGL</sequence>
<evidence type="ECO:0000313" key="3">
    <source>
        <dbReference type="EMBL" id="KKG58252.1"/>
    </source>
</evidence>
<dbReference type="PATRIC" id="fig|2209.42.peg.2594"/>
<dbReference type="Proteomes" id="UP000034188">
    <property type="component" value="Unassembled WGS sequence"/>
</dbReference>
<evidence type="ECO:0000313" key="5">
    <source>
        <dbReference type="EMBL" id="KKG98258.1"/>
    </source>
</evidence>
<evidence type="ECO:0000313" key="9">
    <source>
        <dbReference type="Proteomes" id="UP000034253"/>
    </source>
</evidence>
<organism evidence="3 12">
    <name type="scientific">Methanosarcina mazei</name>
    <name type="common">Methanosarcina frisia</name>
    <dbReference type="NCBI Taxonomy" id="2209"/>
    <lineage>
        <taxon>Archaea</taxon>
        <taxon>Methanobacteriati</taxon>
        <taxon>Methanobacteriota</taxon>
        <taxon>Stenosarchaea group</taxon>
        <taxon>Methanomicrobia</taxon>
        <taxon>Methanosarcinales</taxon>
        <taxon>Methanosarcinaceae</taxon>
        <taxon>Methanosarcina</taxon>
    </lineage>
</organism>
<dbReference type="EMBL" id="JJPJ01000143">
    <property type="protein sequence ID" value="KKG57945.1"/>
    <property type="molecule type" value="Genomic_DNA"/>
</dbReference>
<evidence type="ECO:0000313" key="1">
    <source>
        <dbReference type="EMBL" id="KKG51863.1"/>
    </source>
</evidence>
<dbReference type="EMBL" id="JJPI01000117">
    <property type="protein sequence ID" value="KKG51863.1"/>
    <property type="molecule type" value="Genomic_DNA"/>
</dbReference>
<dbReference type="AlphaFoldDB" id="A0A0F8FYR2"/>
<dbReference type="Proteomes" id="UP000034253">
    <property type="component" value="Unassembled WGS sequence"/>
</dbReference>
<reference evidence="7 8" key="1">
    <citation type="journal article" date="2015" name="ISME J.">
        <title>Genomic and phenotypic differentiation among Methanosarcina mazei populations from Columbia River sediment.</title>
        <authorList>
            <person name="Youngblut N.D."/>
            <person name="Wirth J.S."/>
            <person name="Henriksen J.R."/>
            <person name="Smith M."/>
            <person name="Simon H."/>
            <person name="Metcalf W.W."/>
            <person name="Whitaker R.J."/>
        </authorList>
    </citation>
    <scope>NUCLEOTIDE SEQUENCE [LARGE SCALE GENOMIC DNA]</scope>
    <source>
        <strain evidence="1 8">3.F.T.1A.1</strain>
        <strain evidence="2 10">3.F.T.1A.2</strain>
        <strain evidence="3 12">3.F.T.1A.4</strain>
        <strain evidence="6 11">3.H.M.1B.1</strain>
        <strain evidence="5 7">3.H.M.1B.2</strain>
        <strain evidence="4 9">3.H.M.1B.5</strain>
    </source>
</reference>
<dbReference type="Proteomes" id="UP000034468">
    <property type="component" value="Unassembled WGS sequence"/>
</dbReference>
<accession>A0A0F8FYR2</accession>
<comment type="caution">
    <text evidence="3">The sequence shown here is derived from an EMBL/GenBank/DDBJ whole genome shotgun (WGS) entry which is preliminary data.</text>
</comment>
<evidence type="ECO:0000313" key="2">
    <source>
        <dbReference type="EMBL" id="KKG57945.1"/>
    </source>
</evidence>
<evidence type="ECO:0000313" key="8">
    <source>
        <dbReference type="Proteomes" id="UP000034188"/>
    </source>
</evidence>
<evidence type="ECO:0000313" key="6">
    <source>
        <dbReference type="EMBL" id="KKH02463.1"/>
    </source>
</evidence>
<dbReference type="Proteomes" id="UP000034279">
    <property type="component" value="Unassembled WGS sequence"/>
</dbReference>
<proteinExistence type="predicted"/>
<dbReference type="EMBL" id="JJPK01000121">
    <property type="protein sequence ID" value="KKG58252.1"/>
    <property type="molecule type" value="Genomic_DNA"/>
</dbReference>
<name>A0A0F8FYR2_METMZ</name>
<evidence type="ECO:0000313" key="7">
    <source>
        <dbReference type="Proteomes" id="UP000033835"/>
    </source>
</evidence>